<dbReference type="Proteomes" id="UP001066276">
    <property type="component" value="Chromosome 8"/>
</dbReference>
<dbReference type="AlphaFoldDB" id="A0AAV7NR83"/>
<feature type="region of interest" description="Disordered" evidence="1">
    <location>
        <begin position="1"/>
        <end position="21"/>
    </location>
</feature>
<accession>A0AAV7NR83</accession>
<keyword evidence="3" id="KW-1185">Reference proteome</keyword>
<evidence type="ECO:0000313" key="3">
    <source>
        <dbReference type="Proteomes" id="UP001066276"/>
    </source>
</evidence>
<organism evidence="2 3">
    <name type="scientific">Pleurodeles waltl</name>
    <name type="common">Iberian ribbed newt</name>
    <dbReference type="NCBI Taxonomy" id="8319"/>
    <lineage>
        <taxon>Eukaryota</taxon>
        <taxon>Metazoa</taxon>
        <taxon>Chordata</taxon>
        <taxon>Craniata</taxon>
        <taxon>Vertebrata</taxon>
        <taxon>Euteleostomi</taxon>
        <taxon>Amphibia</taxon>
        <taxon>Batrachia</taxon>
        <taxon>Caudata</taxon>
        <taxon>Salamandroidea</taxon>
        <taxon>Salamandridae</taxon>
        <taxon>Pleurodelinae</taxon>
        <taxon>Pleurodeles</taxon>
    </lineage>
</organism>
<protein>
    <submittedName>
        <fullName evidence="2">Uncharacterized protein</fullName>
    </submittedName>
</protein>
<evidence type="ECO:0000256" key="1">
    <source>
        <dbReference type="SAM" id="MobiDB-lite"/>
    </source>
</evidence>
<gene>
    <name evidence="2" type="ORF">NDU88_006748</name>
</gene>
<dbReference type="EMBL" id="JANPWB010000012">
    <property type="protein sequence ID" value="KAJ1118557.1"/>
    <property type="molecule type" value="Genomic_DNA"/>
</dbReference>
<reference evidence="2" key="1">
    <citation type="journal article" date="2022" name="bioRxiv">
        <title>Sequencing and chromosome-scale assembly of the giantPleurodeles waltlgenome.</title>
        <authorList>
            <person name="Brown T."/>
            <person name="Elewa A."/>
            <person name="Iarovenko S."/>
            <person name="Subramanian E."/>
            <person name="Araus A.J."/>
            <person name="Petzold A."/>
            <person name="Susuki M."/>
            <person name="Suzuki K.-i.T."/>
            <person name="Hayashi T."/>
            <person name="Toyoda A."/>
            <person name="Oliveira C."/>
            <person name="Osipova E."/>
            <person name="Leigh N.D."/>
            <person name="Simon A."/>
            <person name="Yun M.H."/>
        </authorList>
    </citation>
    <scope>NUCLEOTIDE SEQUENCE</scope>
    <source>
        <strain evidence="2">20211129_DDA</strain>
        <tissue evidence="2">Liver</tissue>
    </source>
</reference>
<dbReference type="PANTHER" id="PTHR33198">
    <property type="entry name" value="ANK_REP_REGION DOMAIN-CONTAINING PROTEIN-RELATED"/>
    <property type="match status" value="1"/>
</dbReference>
<proteinExistence type="predicted"/>
<sequence>MQKTTQTNKLEACSSTGDSVEDLLGTSPPESVATYKGLIKCLTDSIDPQRNVDYEWYMLNTACQKADESLDDFAIRLRKLVTYCEFDKCNNEQAIGLRIIEGCYSSDVLTKILKETYMLDKILAMAKMDTMATLHAINMENGRTRTLEQVHHMAGSSTKNNKQSLPSPGTEVLKVQQRQIFCECI</sequence>
<evidence type="ECO:0000313" key="2">
    <source>
        <dbReference type="EMBL" id="KAJ1118557.1"/>
    </source>
</evidence>
<feature type="compositionally biased region" description="Polar residues" evidence="1">
    <location>
        <begin position="1"/>
        <end position="18"/>
    </location>
</feature>
<comment type="caution">
    <text evidence="2">The sequence shown here is derived from an EMBL/GenBank/DDBJ whole genome shotgun (WGS) entry which is preliminary data.</text>
</comment>
<name>A0AAV7NR83_PLEWA</name>